<dbReference type="InterPro" id="IPR036322">
    <property type="entry name" value="WD40_repeat_dom_sf"/>
</dbReference>
<evidence type="ECO:0000313" key="5">
    <source>
        <dbReference type="Proteomes" id="UP000053660"/>
    </source>
</evidence>
<evidence type="ECO:0000313" key="4">
    <source>
        <dbReference type="EMBL" id="KHJ87639.1"/>
    </source>
</evidence>
<keyword evidence="1" id="KW-0853">WD repeat</keyword>
<dbReference type="Pfam" id="PF12894">
    <property type="entry name" value="ANAPC4_WD40"/>
    <property type="match status" value="1"/>
</dbReference>
<dbReference type="EMBL" id="KN557342">
    <property type="protein sequence ID" value="KHJ87639.1"/>
    <property type="molecule type" value="Genomic_DNA"/>
</dbReference>
<dbReference type="InterPro" id="IPR001680">
    <property type="entry name" value="WD40_rpt"/>
</dbReference>
<feature type="repeat" description="WD" evidence="1">
    <location>
        <begin position="316"/>
        <end position="357"/>
    </location>
</feature>
<organism evidence="4 5">
    <name type="scientific">Oesophagostomum dentatum</name>
    <name type="common">Nodular worm</name>
    <dbReference type="NCBI Taxonomy" id="61180"/>
    <lineage>
        <taxon>Eukaryota</taxon>
        <taxon>Metazoa</taxon>
        <taxon>Ecdysozoa</taxon>
        <taxon>Nematoda</taxon>
        <taxon>Chromadorea</taxon>
        <taxon>Rhabditida</taxon>
        <taxon>Rhabditina</taxon>
        <taxon>Rhabditomorpha</taxon>
        <taxon>Strongyloidea</taxon>
        <taxon>Strongylidae</taxon>
        <taxon>Oesophagostomum</taxon>
    </lineage>
</organism>
<feature type="repeat" description="WD" evidence="1">
    <location>
        <begin position="265"/>
        <end position="306"/>
    </location>
</feature>
<sequence length="389" mass="42824">MTQSRLFQEFSNKQRISDAVPFRQRQLSAPTTYPIPYDTSTALYSNGQIPMAMAAPIPNALPAAMATMIHQTSPRPHSAVSQPILSQPSPAPLPPRPMSMPPNGTSGSPVQFEPVCRYEDTQAIRAVAFHPTGRYFAVGTNSKQLHICKYPDIRKLNRNDQIRHPEILLSRPKQHRGSVYCLSFNPTGDLLATGSNDKTLRLMAFSSDVCKIGAEMEFGFHDGTIRDVVFLEDSVNRTSLLVSGGAGNCQLHVTDCQTGQLVQSMRGHSAPILGLFTWNNGPLFVSCSQDKTIRFWDVRSAQAYKHNTASEQDSHITVSGAPVTSVCVDPSGQLLVSGHEDASVALYDITGGRILQTYRPHGDEVRTVRFSNAAYYLLSASYDKRYCVF</sequence>
<proteinExistence type="predicted"/>
<dbReference type="AlphaFoldDB" id="A0A0B1SRU9"/>
<accession>A0A0B1SRU9</accession>
<dbReference type="InterPro" id="IPR015943">
    <property type="entry name" value="WD40/YVTN_repeat-like_dom_sf"/>
</dbReference>
<dbReference type="PROSITE" id="PS50082">
    <property type="entry name" value="WD_REPEATS_2"/>
    <property type="match status" value="3"/>
</dbReference>
<dbReference type="InterPro" id="IPR040067">
    <property type="entry name" value="WDR47"/>
</dbReference>
<dbReference type="Pfam" id="PF00400">
    <property type="entry name" value="WD40"/>
    <property type="match status" value="3"/>
</dbReference>
<keyword evidence="5" id="KW-1185">Reference proteome</keyword>
<feature type="compositionally biased region" description="Pro residues" evidence="2">
    <location>
        <begin position="89"/>
        <end position="100"/>
    </location>
</feature>
<gene>
    <name evidence="4" type="ORF">OESDEN_12582</name>
</gene>
<dbReference type="SUPFAM" id="SSF50978">
    <property type="entry name" value="WD40 repeat-like"/>
    <property type="match status" value="1"/>
</dbReference>
<dbReference type="PANTHER" id="PTHR19863:SF5">
    <property type="entry name" value="WD REPEAT-CONTAINING PROTEIN 47"/>
    <property type="match status" value="1"/>
</dbReference>
<evidence type="ECO:0000259" key="3">
    <source>
        <dbReference type="Pfam" id="PF12894"/>
    </source>
</evidence>
<feature type="repeat" description="WD" evidence="1">
    <location>
        <begin position="172"/>
        <end position="202"/>
    </location>
</feature>
<dbReference type="PROSITE" id="PS50294">
    <property type="entry name" value="WD_REPEATS_REGION"/>
    <property type="match status" value="2"/>
</dbReference>
<dbReference type="InterPro" id="IPR024977">
    <property type="entry name" value="Apc4-like_WD40_dom"/>
</dbReference>
<dbReference type="PANTHER" id="PTHR19863">
    <property type="entry name" value="NEMITIN (NEURONAL ENRICHED MAP INTERACTING PROTEIN) HOMOLOG"/>
    <property type="match status" value="1"/>
</dbReference>
<name>A0A0B1SRU9_OESDE</name>
<feature type="domain" description="Anaphase-promoting complex subunit 4-like WD40" evidence="3">
    <location>
        <begin position="320"/>
        <end position="371"/>
    </location>
</feature>
<dbReference type="Proteomes" id="UP000053660">
    <property type="component" value="Unassembled WGS sequence"/>
</dbReference>
<dbReference type="Gene3D" id="2.130.10.10">
    <property type="entry name" value="YVTN repeat-like/Quinoprotein amine dehydrogenase"/>
    <property type="match status" value="3"/>
</dbReference>
<protein>
    <submittedName>
        <fullName evidence="4">WD domain, G-beta repeat protein</fullName>
    </submittedName>
</protein>
<dbReference type="SMART" id="SM00320">
    <property type="entry name" value="WD40"/>
    <property type="match status" value="6"/>
</dbReference>
<feature type="region of interest" description="Disordered" evidence="2">
    <location>
        <begin position="71"/>
        <end position="106"/>
    </location>
</feature>
<evidence type="ECO:0000256" key="2">
    <source>
        <dbReference type="SAM" id="MobiDB-lite"/>
    </source>
</evidence>
<reference evidence="4 5" key="1">
    <citation type="submission" date="2014-03" db="EMBL/GenBank/DDBJ databases">
        <title>Draft genome of the hookworm Oesophagostomum dentatum.</title>
        <authorList>
            <person name="Mitreva M."/>
        </authorList>
    </citation>
    <scope>NUCLEOTIDE SEQUENCE [LARGE SCALE GENOMIC DNA]</scope>
    <source>
        <strain evidence="4 5">OD-Hann</strain>
    </source>
</reference>
<evidence type="ECO:0000256" key="1">
    <source>
        <dbReference type="PROSITE-ProRule" id="PRU00221"/>
    </source>
</evidence>
<dbReference type="OrthoDB" id="187712at2759"/>